<dbReference type="Gene3D" id="3.40.50.20">
    <property type="match status" value="1"/>
</dbReference>
<dbReference type="FunFam" id="3.40.50.20:FF:000025">
    <property type="entry name" value="N5-carboxyaminoimidazole ribonucleotide synthase"/>
    <property type="match status" value="1"/>
</dbReference>
<feature type="non-terminal residue" evidence="2">
    <location>
        <position position="131"/>
    </location>
</feature>
<sequence length="131" mass="13625">MDAHTGLPIVGMVGGGQLARMTHQAAIALGQSLHVMVAGERDSAGLVAGKVVQGDHTDLDALMAFASGVDVVTFDHEHVPNEHLRELVDAGVVVRPGPDALLHAQDKLLMRQRLAEAGCPVPAFAAVTRPG</sequence>
<dbReference type="Pfam" id="PF22660">
    <property type="entry name" value="RS_preATP-grasp-like"/>
    <property type="match status" value="1"/>
</dbReference>
<protein>
    <submittedName>
        <fullName evidence="2">5-(Carboxyamino)imidazole ribonucleotide synthase</fullName>
    </submittedName>
</protein>
<evidence type="ECO:0000259" key="1">
    <source>
        <dbReference type="Pfam" id="PF22660"/>
    </source>
</evidence>
<dbReference type="InterPro" id="IPR054350">
    <property type="entry name" value="PurT/PurK_preATP-grasp"/>
</dbReference>
<dbReference type="AlphaFoldDB" id="A0ABD6FIF2"/>
<organism evidence="2 3">
    <name type="scientific">Thermocrispum agreste</name>
    <dbReference type="NCBI Taxonomy" id="37925"/>
    <lineage>
        <taxon>Bacteria</taxon>
        <taxon>Bacillati</taxon>
        <taxon>Actinomycetota</taxon>
        <taxon>Actinomycetes</taxon>
        <taxon>Pseudonocardiales</taxon>
        <taxon>Pseudonocardiaceae</taxon>
        <taxon>Thermocrispum</taxon>
    </lineage>
</organism>
<dbReference type="PANTHER" id="PTHR11609">
    <property type="entry name" value="PURINE BIOSYNTHESIS PROTEIN 6/7, PUR6/7"/>
    <property type="match status" value="1"/>
</dbReference>
<dbReference type="SUPFAM" id="SSF52440">
    <property type="entry name" value="PreATP-grasp domain"/>
    <property type="match status" value="1"/>
</dbReference>
<reference evidence="2 3" key="1">
    <citation type="journal article" date="2021" name="BMC Genomics">
        <title>Genome-resolved metagenome and metatranscriptome analyses of thermophilic composting reveal key bacterial players and their metabolic interactions.</title>
        <authorList>
            <person name="Braga L.P.P."/>
            <person name="Pereira R.V."/>
            <person name="Martins L.F."/>
            <person name="Moura L.M.S."/>
            <person name="Sanchez F.B."/>
            <person name="Patane J.S.L."/>
            <person name="da Silva A.M."/>
            <person name="Setubal J.C."/>
        </authorList>
    </citation>
    <scope>NUCLEOTIDE SEQUENCE [LARGE SCALE GENOMIC DNA]</scope>
    <source>
        <strain evidence="2">ZC4RG45</strain>
    </source>
</reference>
<dbReference type="PANTHER" id="PTHR11609:SF5">
    <property type="entry name" value="PHOSPHORIBOSYLAMINOIMIDAZOLE CARBOXYLASE"/>
    <property type="match status" value="1"/>
</dbReference>
<dbReference type="EMBL" id="QGUI02000116">
    <property type="protein sequence ID" value="MFO7192639.1"/>
    <property type="molecule type" value="Genomic_DNA"/>
</dbReference>
<evidence type="ECO:0000313" key="2">
    <source>
        <dbReference type="EMBL" id="MFO7192639.1"/>
    </source>
</evidence>
<comment type="caution">
    <text evidence="2">The sequence shown here is derived from an EMBL/GenBank/DDBJ whole genome shotgun (WGS) entry which is preliminary data.</text>
</comment>
<feature type="domain" description="PurT/PurK-like preATP-grasp" evidence="1">
    <location>
        <begin position="10"/>
        <end position="105"/>
    </location>
</feature>
<evidence type="ECO:0000313" key="3">
    <source>
        <dbReference type="Proteomes" id="UP000249324"/>
    </source>
</evidence>
<dbReference type="InterPro" id="IPR016185">
    <property type="entry name" value="PreATP-grasp_dom_sf"/>
</dbReference>
<gene>
    <name evidence="2" type="ORF">DIU77_010405</name>
</gene>
<accession>A0ABD6FIF2</accession>
<name>A0ABD6FIF2_9PSEU</name>
<dbReference type="Proteomes" id="UP000249324">
    <property type="component" value="Unassembled WGS sequence"/>
</dbReference>
<proteinExistence type="predicted"/>